<dbReference type="Pfam" id="PF00310">
    <property type="entry name" value="GATase_2"/>
    <property type="match status" value="1"/>
</dbReference>
<feature type="non-terminal residue" evidence="2">
    <location>
        <position position="70"/>
    </location>
</feature>
<organism evidence="2 3">
    <name type="scientific">Symbiobacterium thermophilum</name>
    <dbReference type="NCBI Taxonomy" id="2734"/>
    <lineage>
        <taxon>Bacteria</taxon>
        <taxon>Bacillati</taxon>
        <taxon>Bacillota</taxon>
        <taxon>Clostridia</taxon>
        <taxon>Eubacteriales</taxon>
        <taxon>Symbiobacteriaceae</taxon>
        <taxon>Symbiobacterium</taxon>
    </lineage>
</organism>
<dbReference type="Proteomes" id="UP000732377">
    <property type="component" value="Unassembled WGS sequence"/>
</dbReference>
<dbReference type="InterPro" id="IPR017932">
    <property type="entry name" value="GATase_2_dom"/>
</dbReference>
<evidence type="ECO:0000313" key="3">
    <source>
        <dbReference type="Proteomes" id="UP000732377"/>
    </source>
</evidence>
<dbReference type="Gene3D" id="3.60.20.10">
    <property type="entry name" value="Glutamine Phosphoribosylpyrophosphate, subunit 1, domain 1"/>
    <property type="match status" value="1"/>
</dbReference>
<dbReference type="InterPro" id="IPR029055">
    <property type="entry name" value="Ntn_hydrolases_N"/>
</dbReference>
<name>A0A953I7W0_SYMTR</name>
<protein>
    <recommendedName>
        <fullName evidence="1">Glutamine amidotransferase type-2 domain-containing protein</fullName>
    </recommendedName>
</protein>
<dbReference type="SUPFAM" id="SSF56235">
    <property type="entry name" value="N-terminal nucleophile aminohydrolases (Ntn hydrolases)"/>
    <property type="match status" value="1"/>
</dbReference>
<dbReference type="EMBL" id="PIUK01000016">
    <property type="protein sequence ID" value="MBY6275216.1"/>
    <property type="molecule type" value="Genomic_DNA"/>
</dbReference>
<proteinExistence type="predicted"/>
<feature type="domain" description="Glutamine amidotransferase type-2" evidence="1">
    <location>
        <begin position="23"/>
        <end position="70"/>
    </location>
</feature>
<evidence type="ECO:0000259" key="1">
    <source>
        <dbReference type="Pfam" id="PF00310"/>
    </source>
</evidence>
<evidence type="ECO:0000313" key="2">
    <source>
        <dbReference type="EMBL" id="MBY6275216.1"/>
    </source>
</evidence>
<sequence>MRIVRSEREIRRYLAENEHDACALMAAVRKDGHPTHAVVADALAALDRMVHRSGDVDGEGDGCGVQIDIP</sequence>
<dbReference type="AlphaFoldDB" id="A0A953I7W0"/>
<dbReference type="RefSeq" id="WP_273377912.1">
    <property type="nucleotide sequence ID" value="NZ_PIUK01000016.1"/>
</dbReference>
<comment type="caution">
    <text evidence="2">The sequence shown here is derived from an EMBL/GenBank/DDBJ whole genome shotgun (WGS) entry which is preliminary data.</text>
</comment>
<accession>A0A953I7W0</accession>
<gene>
    <name evidence="2" type="ORF">CWE10_03220</name>
</gene>
<reference evidence="2" key="1">
    <citation type="submission" date="2017-11" db="EMBL/GenBank/DDBJ databases">
        <title>Three new genomes from thermophilic consortium.</title>
        <authorList>
            <person name="Quaggio R."/>
            <person name="Amgarten D."/>
            <person name="Setubal J.C."/>
        </authorList>
    </citation>
    <scope>NUCLEOTIDE SEQUENCE</scope>
    <source>
        <strain evidence="2">ZCTH01-B2</strain>
    </source>
</reference>